<feature type="region of interest" description="Disordered" evidence="4">
    <location>
        <begin position="358"/>
        <end position="378"/>
    </location>
</feature>
<feature type="domain" description="Ubiquitin-like" evidence="5">
    <location>
        <begin position="1446"/>
        <end position="1508"/>
    </location>
</feature>
<dbReference type="CDD" id="cd17039">
    <property type="entry name" value="Ubl_ubiquitin_like"/>
    <property type="match status" value="1"/>
</dbReference>
<name>A0A1Q9D6Y7_SYMMI</name>
<dbReference type="InterPro" id="IPR000626">
    <property type="entry name" value="Ubiquitin-like_dom"/>
</dbReference>
<comment type="caution">
    <text evidence="6">The sequence shown here is derived from an EMBL/GenBank/DDBJ whole genome shotgun (WGS) entry which is preliminary data.</text>
</comment>
<feature type="region of interest" description="Disordered" evidence="4">
    <location>
        <begin position="1952"/>
        <end position="2028"/>
    </location>
</feature>
<feature type="repeat" description="ANK" evidence="3">
    <location>
        <begin position="1597"/>
        <end position="1629"/>
    </location>
</feature>
<dbReference type="PANTHER" id="PTHR24180:SF45">
    <property type="entry name" value="POLY [ADP-RIBOSE] POLYMERASE TANKYRASE"/>
    <property type="match status" value="1"/>
</dbReference>
<gene>
    <name evidence="6" type="primary">ASB3</name>
    <name evidence="6" type="ORF">AK812_SmicGene27483</name>
</gene>
<feature type="compositionally biased region" description="Basic residues" evidence="4">
    <location>
        <begin position="604"/>
        <end position="619"/>
    </location>
</feature>
<feature type="compositionally biased region" description="Low complexity" evidence="4">
    <location>
        <begin position="678"/>
        <end position="690"/>
    </location>
</feature>
<dbReference type="InterPro" id="IPR029071">
    <property type="entry name" value="Ubiquitin-like_domsf"/>
</dbReference>
<feature type="region of interest" description="Disordered" evidence="4">
    <location>
        <begin position="916"/>
        <end position="938"/>
    </location>
</feature>
<dbReference type="PROSITE" id="PS50088">
    <property type="entry name" value="ANK_REPEAT"/>
    <property type="match status" value="4"/>
</dbReference>
<feature type="repeat" description="ANK" evidence="3">
    <location>
        <begin position="1564"/>
        <end position="1596"/>
    </location>
</feature>
<dbReference type="InterPro" id="IPR002110">
    <property type="entry name" value="Ankyrin_rpt"/>
</dbReference>
<dbReference type="PROSITE" id="PS50053">
    <property type="entry name" value="UBIQUITIN_2"/>
    <property type="match status" value="1"/>
</dbReference>
<reference evidence="6 7" key="1">
    <citation type="submission" date="2016-02" db="EMBL/GenBank/DDBJ databases">
        <title>Genome analysis of coral dinoflagellate symbionts highlights evolutionary adaptations to a symbiotic lifestyle.</title>
        <authorList>
            <person name="Aranda M."/>
            <person name="Li Y."/>
            <person name="Liew Y.J."/>
            <person name="Baumgarten S."/>
            <person name="Simakov O."/>
            <person name="Wilson M."/>
            <person name="Piel J."/>
            <person name="Ashoor H."/>
            <person name="Bougouffa S."/>
            <person name="Bajic V.B."/>
            <person name="Ryu T."/>
            <person name="Ravasi T."/>
            <person name="Bayer T."/>
            <person name="Micklem G."/>
            <person name="Kim H."/>
            <person name="Bhak J."/>
            <person name="Lajeunesse T.C."/>
            <person name="Voolstra C.R."/>
        </authorList>
    </citation>
    <scope>NUCLEOTIDE SEQUENCE [LARGE SCALE GENOMIC DNA]</scope>
    <source>
        <strain evidence="6 7">CCMP2467</strain>
    </source>
</reference>
<evidence type="ECO:0000313" key="7">
    <source>
        <dbReference type="Proteomes" id="UP000186817"/>
    </source>
</evidence>
<accession>A0A1Q9D6Y7</accession>
<dbReference type="OrthoDB" id="430548at2759"/>
<feature type="compositionally biased region" description="Basic and acidic residues" evidence="4">
    <location>
        <begin position="620"/>
        <end position="651"/>
    </location>
</feature>
<feature type="region of interest" description="Disordered" evidence="4">
    <location>
        <begin position="601"/>
        <end position="703"/>
    </location>
</feature>
<feature type="compositionally biased region" description="Polar residues" evidence="4">
    <location>
        <begin position="2076"/>
        <end position="2085"/>
    </location>
</feature>
<dbReference type="SUPFAM" id="SSF48403">
    <property type="entry name" value="Ankyrin repeat"/>
    <property type="match status" value="1"/>
</dbReference>
<evidence type="ECO:0000256" key="3">
    <source>
        <dbReference type="PROSITE-ProRule" id="PRU00023"/>
    </source>
</evidence>
<feature type="compositionally biased region" description="Basic and acidic residues" evidence="4">
    <location>
        <begin position="1166"/>
        <end position="1191"/>
    </location>
</feature>
<protein>
    <submittedName>
        <fullName evidence="6">Ankyrin repeat and SOCS box protein 3</fullName>
    </submittedName>
</protein>
<evidence type="ECO:0000313" key="6">
    <source>
        <dbReference type="EMBL" id="OLP90877.1"/>
    </source>
</evidence>
<dbReference type="PANTHER" id="PTHR24180">
    <property type="entry name" value="CYCLIN-DEPENDENT KINASE INHIBITOR 2C-RELATED"/>
    <property type="match status" value="1"/>
</dbReference>
<evidence type="ECO:0000256" key="2">
    <source>
        <dbReference type="ARBA" id="ARBA00023043"/>
    </source>
</evidence>
<feature type="region of interest" description="Disordered" evidence="4">
    <location>
        <begin position="435"/>
        <end position="487"/>
    </location>
</feature>
<evidence type="ECO:0000256" key="4">
    <source>
        <dbReference type="SAM" id="MobiDB-lite"/>
    </source>
</evidence>
<feature type="repeat" description="ANK" evidence="3">
    <location>
        <begin position="1630"/>
        <end position="1662"/>
    </location>
</feature>
<dbReference type="EMBL" id="LSRX01000690">
    <property type="protein sequence ID" value="OLP90877.1"/>
    <property type="molecule type" value="Genomic_DNA"/>
</dbReference>
<feature type="compositionally biased region" description="Basic residues" evidence="4">
    <location>
        <begin position="222"/>
        <end position="235"/>
    </location>
</feature>
<dbReference type="Pfam" id="PF00023">
    <property type="entry name" value="Ank"/>
    <property type="match status" value="2"/>
</dbReference>
<feature type="repeat" description="ANK" evidence="3">
    <location>
        <begin position="1663"/>
        <end position="1708"/>
    </location>
</feature>
<dbReference type="SUPFAM" id="SSF54236">
    <property type="entry name" value="Ubiquitin-like"/>
    <property type="match status" value="1"/>
</dbReference>
<dbReference type="InterPro" id="IPR036770">
    <property type="entry name" value="Ankyrin_rpt-contain_sf"/>
</dbReference>
<keyword evidence="2 3" id="KW-0040">ANK repeat</keyword>
<proteinExistence type="predicted"/>
<keyword evidence="1" id="KW-0677">Repeat</keyword>
<feature type="compositionally biased region" description="Basic and acidic residues" evidence="4">
    <location>
        <begin position="435"/>
        <end position="447"/>
    </location>
</feature>
<dbReference type="Proteomes" id="UP000186817">
    <property type="component" value="Unassembled WGS sequence"/>
</dbReference>
<feature type="compositionally biased region" description="Basic and acidic residues" evidence="4">
    <location>
        <begin position="2004"/>
        <end position="2015"/>
    </location>
</feature>
<feature type="region of interest" description="Disordered" evidence="4">
    <location>
        <begin position="215"/>
        <end position="275"/>
    </location>
</feature>
<keyword evidence="7" id="KW-1185">Reference proteome</keyword>
<organism evidence="6 7">
    <name type="scientific">Symbiodinium microadriaticum</name>
    <name type="common">Dinoflagellate</name>
    <name type="synonym">Zooxanthella microadriatica</name>
    <dbReference type="NCBI Taxonomy" id="2951"/>
    <lineage>
        <taxon>Eukaryota</taxon>
        <taxon>Sar</taxon>
        <taxon>Alveolata</taxon>
        <taxon>Dinophyceae</taxon>
        <taxon>Suessiales</taxon>
        <taxon>Symbiodiniaceae</taxon>
        <taxon>Symbiodinium</taxon>
    </lineage>
</organism>
<feature type="region of interest" description="Disordered" evidence="4">
    <location>
        <begin position="1"/>
        <end position="23"/>
    </location>
</feature>
<sequence>MCLQPDQYYSEADAPAERDPDRRVLHPQRLTYYPIRDYHSEKSKEDTLDKGEPEETVLLSLPQSSLLLPLSVAGFNFAYSEDDRGAPGWFMEVLEGCKELIENGITSQRLVSSILAEFMAYNDDTFMAENEDQLNSIVRSLERFERDRDPNVRWYGRPREIRDKDIRTVSRNTAVMVRHFWHWRRCPVAMENRVAEAHLRRLGIHPVALPPGMDWEEEKERRKLSRSRSPQRSRKPKTDRGEGDGTSLMQKRRKVASQDGDVEHDQRRRRTREWRRRVSTELAGLRTHKARAQARRNLFFQLCRVHGPNIVPFAETLMSQVWTLEDAEPMGRQSAEFLPQEWATRVAEEVGDMWANSRRPTAEAPSASTGSHVDGADGGEHQRLVRREVALDPPESTPFGVFHAAWVWPNGSWSTRGEMERMDYGYLVGEAGPVDEAHSPGVHEPDRAGGAARGRREREEANDDRDEEGPMREPDLGEDEERSSLVQGALRVRPTWRQLMEQLTEWQNARIRVTPILDVLRGLARRRGNHGYDEWFRSPIESLAASVEQDDQSTEGGPELDPSRSRVWAEDVEYLLWECFRANHLGLRRGEERDAVHLMERHRERAARRRVRARRRSRSSGRDRNTPHIRITESVRYLGDPRDCYTPREVVRSGGDADGPGRSNAGRGSAPRPTTRNSSGSGHTGVGSSTDPPAPRDLQQPLSRDEATDLWRYLLGVDRRSWPSRTRIIGAGQPFLPGTMQREIQTHFRQMSPQNRLVMTTNFIEMIRYLMAEISNIMHQADFMSTLPQDHDMVEVRVDDMTKDRWQRCVTRLQKELSSQNPADRWANIKRIRQALPACEPWSVAESRREQLRALLIAMLDAVPEGAHTAVADESWLGSWGNELEFFLPGTLFPLAVVPVPVVNCDSGSTVAGTECGDSYHQQLNPSPPFSPLPDEDPELDEVEMAKWKLETAAYAEKEAELLQTQAAAYQAWERQELDLELSRRARKRPLESCRLTVEASSGSGDQPRRVHSYSMMVPAAGEELRVTITAAMVQDPGDDELVPDANKPPNEGHLQQERPGPSAGSVPGGGLAGMNFEDYEQVYRQWKSGAFDLQHIQQHYGSELAELLVTHDLVAEQTGDTVEQAIAAGMPDCLPTDVGYSFENIADDGADGSGFLKGKGPSPKGKGEKGKWDGKGKKGKGKDKGKGKGKEKGKHKGKEKGLTMDVVLAVKVVGMDTFGFEGGDIHTEQLLMKPVIRMASVPYSGPNNPFPHSLLRTRAREAAVEKVTCPIYPSLSETHGHALRLNCIEGPGTVQCQLVVSFEVGALTFQGHRVETALYHSSCVLNGDTGKLVFQTETGSAVSPLTRVPVDGFQLMPSLTKAKAWASFVNWEQGTLDVKKVCSAVCALLPVDECDARRFVLMEPEALEGLRTGYRVSDYLERQTPRKLQLILLGVSHAQTGFPVIMLCVKSMSGEEIAALPAEGFRNVLELKRHLRELHGFAVCLQQLVCDGKCLSDDEPIVPEDLQLVVLSVISQEQHDDAGMELLSATAENDLKAARLLLQAGADKNYYRNPRRMLGIDADRTTSLMMAATEGHTEILRLLLDAGAKKDLKDFRGRTALHMAVFEGHTETVRLLVDAGADKDLRDDYGRTALTLAARMARPEILSLLVNAGAEKNFRDSSGMTALMYAARAGNDVEACHHAAPTAYLETVRLLVEAGVDDNMRDHNGMTEIGLSDDHPDDTEIKQKEVVDSLLPAVRRQLRRLVGEAPKRNAPELCRNSDEGELKQWFQFWDTRNTGFLDHATLHLAVTTAFHTALAKNADPSTKLAVANAFFAEIGLRECEAVSLNDFVTKLAPHLLANLPVAYGRGWPSGAPIDPKQPLTLKLREMRSGSERPVHFDVAGEVLVGDLRSATHRRFPVVLARNEVKLYVMGQLLGTSSEGLLENDLQPLFSIRGIYDGATVNFMPGKRLAESKATPEPGVSRPGSDNRTVERAAAASHPPTTVYESSEEETVYPEPAEGAQREGQESDFETHFSVAPPSASRSSELAGSTTITICTLAENGMFCRGRHLSDLEDLVSRDTDDEELVEADANAQASSRGIKV</sequence>
<dbReference type="SMART" id="SM00248">
    <property type="entry name" value="ANK"/>
    <property type="match status" value="5"/>
</dbReference>
<evidence type="ECO:0000259" key="5">
    <source>
        <dbReference type="PROSITE" id="PS50053"/>
    </source>
</evidence>
<feature type="region of interest" description="Disordered" evidence="4">
    <location>
        <begin position="1153"/>
        <end position="1199"/>
    </location>
</feature>
<dbReference type="Gene3D" id="1.25.40.20">
    <property type="entry name" value="Ankyrin repeat-containing domain"/>
    <property type="match status" value="2"/>
</dbReference>
<dbReference type="Pfam" id="PF12796">
    <property type="entry name" value="Ank_2"/>
    <property type="match status" value="1"/>
</dbReference>
<dbReference type="InterPro" id="IPR049225">
    <property type="entry name" value="DUF6822"/>
</dbReference>
<evidence type="ECO:0000256" key="1">
    <source>
        <dbReference type="ARBA" id="ARBA00022737"/>
    </source>
</evidence>
<feature type="region of interest" description="Disordered" evidence="4">
    <location>
        <begin position="1037"/>
        <end position="1072"/>
    </location>
</feature>
<dbReference type="Pfam" id="PF20708">
    <property type="entry name" value="DUF6822"/>
    <property type="match status" value="1"/>
</dbReference>
<dbReference type="InterPro" id="IPR051637">
    <property type="entry name" value="Ank_repeat_dom-contain_49"/>
</dbReference>
<feature type="region of interest" description="Disordered" evidence="4">
    <location>
        <begin position="2064"/>
        <end position="2085"/>
    </location>
</feature>
<dbReference type="PROSITE" id="PS50297">
    <property type="entry name" value="ANK_REP_REGION"/>
    <property type="match status" value="3"/>
</dbReference>